<dbReference type="Proteomes" id="UP000327148">
    <property type="component" value="Unassembled WGS sequence"/>
</dbReference>
<dbReference type="EMBL" id="VYWO01000001">
    <property type="protein sequence ID" value="KAA9301726.1"/>
    <property type="molecule type" value="Genomic_DNA"/>
</dbReference>
<dbReference type="Gene3D" id="3.20.20.70">
    <property type="entry name" value="Aldolase class I"/>
    <property type="match status" value="1"/>
</dbReference>
<organism evidence="6 7">
    <name type="scientific">Aerococcus sanguinicola</name>
    <dbReference type="NCBI Taxonomy" id="119206"/>
    <lineage>
        <taxon>Bacteria</taxon>
        <taxon>Bacillati</taxon>
        <taxon>Bacillota</taxon>
        <taxon>Bacilli</taxon>
        <taxon>Lactobacillales</taxon>
        <taxon>Aerococcaceae</taxon>
        <taxon>Aerococcus</taxon>
    </lineage>
</organism>
<dbReference type="CDD" id="cd04730">
    <property type="entry name" value="NPD_like"/>
    <property type="match status" value="1"/>
</dbReference>
<dbReference type="InterPro" id="IPR004136">
    <property type="entry name" value="NMO"/>
</dbReference>
<keyword evidence="5" id="KW-0560">Oxidoreductase</keyword>
<evidence type="ECO:0000256" key="4">
    <source>
        <dbReference type="ARBA" id="ARBA00022643"/>
    </source>
</evidence>
<evidence type="ECO:0000313" key="7">
    <source>
        <dbReference type="Proteomes" id="UP000327148"/>
    </source>
</evidence>
<comment type="caution">
    <text evidence="6">The sequence shown here is derived from an EMBL/GenBank/DDBJ whole genome shotgun (WGS) entry which is preliminary data.</text>
</comment>
<dbReference type="OrthoDB" id="9778912at2"/>
<evidence type="ECO:0000256" key="2">
    <source>
        <dbReference type="ARBA" id="ARBA00013457"/>
    </source>
</evidence>
<keyword evidence="4" id="KW-0288">FMN</keyword>
<protein>
    <recommendedName>
        <fullName evidence="2">Probable nitronate monooxygenase</fullName>
    </recommendedName>
</protein>
<name>A0A5N1GN33_9LACT</name>
<evidence type="ECO:0000313" key="6">
    <source>
        <dbReference type="EMBL" id="KAA9301726.1"/>
    </source>
</evidence>
<comment type="function">
    <text evidence="1">Nitronate monooxygenase that uses molecular oxygen to catalyze the oxidative denitrification of alkyl nitronates. Acts on propionate 3-nitronate (P3N), the presumed physiological substrate. Probably functions in the detoxification of P3N, a metabolic poison produced by plants and fungi as a defense mechanism.</text>
</comment>
<dbReference type="RefSeq" id="WP_070430964.1">
    <property type="nucleotide sequence ID" value="NZ_VYWO01000001.1"/>
</dbReference>
<dbReference type="PANTHER" id="PTHR32332:SF20">
    <property type="entry name" value="2-NITROPROPANE DIOXYGENASE-LIKE PROTEIN"/>
    <property type="match status" value="1"/>
</dbReference>
<keyword evidence="3" id="KW-0285">Flavoprotein</keyword>
<evidence type="ECO:0000256" key="5">
    <source>
        <dbReference type="ARBA" id="ARBA00023002"/>
    </source>
</evidence>
<dbReference type="PANTHER" id="PTHR32332">
    <property type="entry name" value="2-NITROPROPANE DIOXYGENASE"/>
    <property type="match status" value="1"/>
</dbReference>
<proteinExistence type="predicted"/>
<sequence length="311" mass="32891">MTLFEKIGLKYPIFQGAMARISTPELVAAVSQAGGLGILSSYGMSATELKAALQDIRQQTDQPFGVNLMLQQDNIQDLLPILYQEEIAVVTTGAGTPKAFAQDLRASGSLLIPVIASVKHAQKMEKLGVDALIVEGQEAGGHIGQSASLPLLQAVRQHCQLPLIAAGGFATGAGLLAAQALGACGVQMGTRFLASEECPIPDVYKAALLAADDQASIVTGRTWGQAVRSLKTPFLEEILAAEFKGQDPGKIQAALKQSYQKALTEESFAQASPMAGESAASIHDIRPVQEIIEQIMAEAEQVRQKLCQAKL</sequence>
<gene>
    <name evidence="6" type="ORF">F6I03_00525</name>
</gene>
<dbReference type="Pfam" id="PF03060">
    <property type="entry name" value="NMO"/>
    <property type="match status" value="2"/>
</dbReference>
<dbReference type="GO" id="GO:0018580">
    <property type="term" value="F:nitronate monooxygenase activity"/>
    <property type="evidence" value="ECO:0007669"/>
    <property type="project" value="InterPro"/>
</dbReference>
<dbReference type="SUPFAM" id="SSF51412">
    <property type="entry name" value="Inosine monophosphate dehydrogenase (IMPDH)"/>
    <property type="match status" value="1"/>
</dbReference>
<dbReference type="InterPro" id="IPR013785">
    <property type="entry name" value="Aldolase_TIM"/>
</dbReference>
<reference evidence="6 7" key="1">
    <citation type="submission" date="2019-09" db="EMBL/GenBank/DDBJ databases">
        <title>Draft genome sequence assemblies of isolates from the urinary tract.</title>
        <authorList>
            <person name="Mores C.R."/>
            <person name="Putonti C."/>
            <person name="Wolfe A.J."/>
        </authorList>
    </citation>
    <scope>NUCLEOTIDE SEQUENCE [LARGE SCALE GENOMIC DNA]</scope>
    <source>
        <strain evidence="6 7">UMB623</strain>
    </source>
</reference>
<evidence type="ECO:0000256" key="1">
    <source>
        <dbReference type="ARBA" id="ARBA00003535"/>
    </source>
</evidence>
<dbReference type="STRING" id="119206.AWM72_00510"/>
<dbReference type="AlphaFoldDB" id="A0A5N1GN33"/>
<evidence type="ECO:0000256" key="3">
    <source>
        <dbReference type="ARBA" id="ARBA00022630"/>
    </source>
</evidence>
<accession>A0A5N1GN33</accession>